<comment type="caution">
    <text evidence="1">The sequence shown here is derived from an EMBL/GenBank/DDBJ whole genome shotgun (WGS) entry which is preliminary data.</text>
</comment>
<dbReference type="EMBL" id="JAIWYP010000004">
    <property type="protein sequence ID" value="KAH3842422.1"/>
    <property type="molecule type" value="Genomic_DNA"/>
</dbReference>
<sequence length="74" mass="8275">MLILCMPAEIRWVTEKTFRGNAPCTQQFAELVFFDGVVHHIPATGKYLIAVAAFVDGLACNKQDIQGFLIWCCL</sequence>
<evidence type="ECO:0000313" key="1">
    <source>
        <dbReference type="EMBL" id="KAH3842422.1"/>
    </source>
</evidence>
<protein>
    <submittedName>
        <fullName evidence="1">Uncharacterized protein</fullName>
    </submittedName>
</protein>
<proteinExistence type="predicted"/>
<gene>
    <name evidence="1" type="ORF">DPMN_115918</name>
</gene>
<reference evidence="1" key="2">
    <citation type="submission" date="2020-11" db="EMBL/GenBank/DDBJ databases">
        <authorList>
            <person name="McCartney M.A."/>
            <person name="Auch B."/>
            <person name="Kono T."/>
            <person name="Mallez S."/>
            <person name="Becker A."/>
            <person name="Gohl D.M."/>
            <person name="Silverstein K.A.T."/>
            <person name="Koren S."/>
            <person name="Bechman K.B."/>
            <person name="Herman A."/>
            <person name="Abrahante J.E."/>
            <person name="Garbe J."/>
        </authorList>
    </citation>
    <scope>NUCLEOTIDE SEQUENCE</scope>
    <source>
        <strain evidence="1">Duluth1</strain>
        <tissue evidence="1">Whole animal</tissue>
    </source>
</reference>
<evidence type="ECO:0000313" key="2">
    <source>
        <dbReference type="Proteomes" id="UP000828390"/>
    </source>
</evidence>
<keyword evidence="2" id="KW-1185">Reference proteome</keyword>
<name>A0A9D4KM34_DREPO</name>
<dbReference type="AlphaFoldDB" id="A0A9D4KM34"/>
<organism evidence="1 2">
    <name type="scientific">Dreissena polymorpha</name>
    <name type="common">Zebra mussel</name>
    <name type="synonym">Mytilus polymorpha</name>
    <dbReference type="NCBI Taxonomy" id="45954"/>
    <lineage>
        <taxon>Eukaryota</taxon>
        <taxon>Metazoa</taxon>
        <taxon>Spiralia</taxon>
        <taxon>Lophotrochozoa</taxon>
        <taxon>Mollusca</taxon>
        <taxon>Bivalvia</taxon>
        <taxon>Autobranchia</taxon>
        <taxon>Heteroconchia</taxon>
        <taxon>Euheterodonta</taxon>
        <taxon>Imparidentia</taxon>
        <taxon>Neoheterodontei</taxon>
        <taxon>Myida</taxon>
        <taxon>Dreissenoidea</taxon>
        <taxon>Dreissenidae</taxon>
        <taxon>Dreissena</taxon>
    </lineage>
</organism>
<reference evidence="1" key="1">
    <citation type="journal article" date="2019" name="bioRxiv">
        <title>The Genome of the Zebra Mussel, Dreissena polymorpha: A Resource for Invasive Species Research.</title>
        <authorList>
            <person name="McCartney M.A."/>
            <person name="Auch B."/>
            <person name="Kono T."/>
            <person name="Mallez S."/>
            <person name="Zhang Y."/>
            <person name="Obille A."/>
            <person name="Becker A."/>
            <person name="Abrahante J.E."/>
            <person name="Garbe J."/>
            <person name="Badalamenti J.P."/>
            <person name="Herman A."/>
            <person name="Mangelson H."/>
            <person name="Liachko I."/>
            <person name="Sullivan S."/>
            <person name="Sone E.D."/>
            <person name="Koren S."/>
            <person name="Silverstein K.A.T."/>
            <person name="Beckman K.B."/>
            <person name="Gohl D.M."/>
        </authorList>
    </citation>
    <scope>NUCLEOTIDE SEQUENCE</scope>
    <source>
        <strain evidence="1">Duluth1</strain>
        <tissue evidence="1">Whole animal</tissue>
    </source>
</reference>
<dbReference type="Proteomes" id="UP000828390">
    <property type="component" value="Unassembled WGS sequence"/>
</dbReference>
<accession>A0A9D4KM34</accession>